<keyword evidence="4" id="KW-0645">Protease</keyword>
<keyword evidence="5" id="KW-1185">Reference proteome</keyword>
<dbReference type="InterPro" id="IPR001478">
    <property type="entry name" value="PDZ"/>
</dbReference>
<dbReference type="RefSeq" id="WP_146562824.1">
    <property type="nucleotide sequence ID" value="NZ_SIHJ01000001.1"/>
</dbReference>
<dbReference type="PANTHER" id="PTHR22939">
    <property type="entry name" value="SERINE PROTEASE FAMILY S1C HTRA-RELATED"/>
    <property type="match status" value="1"/>
</dbReference>
<dbReference type="Gene3D" id="2.30.42.10">
    <property type="match status" value="1"/>
</dbReference>
<organism evidence="4 5">
    <name type="scientific">Posidoniimonas corsicana</name>
    <dbReference type="NCBI Taxonomy" id="1938618"/>
    <lineage>
        <taxon>Bacteria</taxon>
        <taxon>Pseudomonadati</taxon>
        <taxon>Planctomycetota</taxon>
        <taxon>Planctomycetia</taxon>
        <taxon>Pirellulales</taxon>
        <taxon>Lacipirellulaceae</taxon>
        <taxon>Posidoniimonas</taxon>
    </lineage>
</organism>
<dbReference type="SMART" id="SM00228">
    <property type="entry name" value="PDZ"/>
    <property type="match status" value="1"/>
</dbReference>
<feature type="domain" description="PDZ" evidence="3">
    <location>
        <begin position="187"/>
        <end position="230"/>
    </location>
</feature>
<feature type="signal peptide" evidence="2">
    <location>
        <begin position="1"/>
        <end position="24"/>
    </location>
</feature>
<dbReference type="PANTHER" id="PTHR22939:SF129">
    <property type="entry name" value="SERINE PROTEASE HTRA2, MITOCHONDRIAL"/>
    <property type="match status" value="1"/>
</dbReference>
<dbReference type="InterPro" id="IPR009003">
    <property type="entry name" value="Peptidase_S1_PA"/>
</dbReference>
<evidence type="ECO:0000313" key="4">
    <source>
        <dbReference type="EMBL" id="TWT36144.1"/>
    </source>
</evidence>
<proteinExistence type="inferred from homology"/>
<dbReference type="Gene3D" id="2.40.10.120">
    <property type="match status" value="1"/>
</dbReference>
<dbReference type="CDD" id="cd06779">
    <property type="entry name" value="cpPDZ_Deg_HtrA-like"/>
    <property type="match status" value="1"/>
</dbReference>
<dbReference type="EC" id="3.4.21.107" evidence="4"/>
<evidence type="ECO:0000256" key="2">
    <source>
        <dbReference type="SAM" id="SignalP"/>
    </source>
</evidence>
<sequence precursor="true">MKPNAYLTWLVAAAVALTANHAHCQEEQAPSPVPSLDQARDMFQDALERIWIPNYRLTDGPQVRAAFKDAVADARRCVVRVLCDDKVVAFGGVVGPDGWVLTKATQLTGEPTVRLPDGRELEGKVVGVDRSYDLAMLKIDAVGLETLALNQEADARDGDWLATVGGGKEPMAVGVLSVSPREIPHQEGVLGVQLEESRDGAMVAKVFPDSGAEEAGILVNDILLSVNDKPTGNRSDLIREVQSYSPGDEIIVGVQRGGKQLRLKAMLSGRSTIIGPNRSDYQNNLGSELSQRRFGFPSALQHDTVLPADKCGGPVVNLDGQVVGFNIARAGRTETYAIPTSVLRELLFDLMSGRLAPPERTSRDGQES</sequence>
<dbReference type="SUPFAM" id="SSF50156">
    <property type="entry name" value="PDZ domain-like"/>
    <property type="match status" value="1"/>
</dbReference>
<evidence type="ECO:0000313" key="5">
    <source>
        <dbReference type="Proteomes" id="UP000316714"/>
    </source>
</evidence>
<reference evidence="4 5" key="1">
    <citation type="submission" date="2019-02" db="EMBL/GenBank/DDBJ databases">
        <title>Deep-cultivation of Planctomycetes and their phenomic and genomic characterization uncovers novel biology.</title>
        <authorList>
            <person name="Wiegand S."/>
            <person name="Jogler M."/>
            <person name="Boedeker C."/>
            <person name="Pinto D."/>
            <person name="Vollmers J."/>
            <person name="Rivas-Marin E."/>
            <person name="Kohn T."/>
            <person name="Peeters S.H."/>
            <person name="Heuer A."/>
            <person name="Rast P."/>
            <person name="Oberbeckmann S."/>
            <person name="Bunk B."/>
            <person name="Jeske O."/>
            <person name="Meyerdierks A."/>
            <person name="Storesund J.E."/>
            <person name="Kallscheuer N."/>
            <person name="Luecker S."/>
            <person name="Lage O.M."/>
            <person name="Pohl T."/>
            <person name="Merkel B.J."/>
            <person name="Hornburger P."/>
            <person name="Mueller R.-W."/>
            <person name="Bruemmer F."/>
            <person name="Labrenz M."/>
            <person name="Spormann A.M."/>
            <person name="Op Den Camp H."/>
            <person name="Overmann J."/>
            <person name="Amann R."/>
            <person name="Jetten M.S.M."/>
            <person name="Mascher T."/>
            <person name="Medema M.H."/>
            <person name="Devos D.P."/>
            <person name="Kaster A.-K."/>
            <person name="Ovreas L."/>
            <person name="Rohde M."/>
            <person name="Galperin M.Y."/>
            <person name="Jogler C."/>
        </authorList>
    </citation>
    <scope>NUCLEOTIDE SEQUENCE [LARGE SCALE GENOMIC DNA]</scope>
    <source>
        <strain evidence="4 5">KOR34</strain>
    </source>
</reference>
<name>A0A5C5VBX9_9BACT</name>
<dbReference type="SUPFAM" id="SSF50494">
    <property type="entry name" value="Trypsin-like serine proteases"/>
    <property type="match status" value="1"/>
</dbReference>
<dbReference type="Proteomes" id="UP000316714">
    <property type="component" value="Unassembled WGS sequence"/>
</dbReference>
<protein>
    <submittedName>
        <fullName evidence="4">Putative periplasmic serine endoprotease DegP-like</fullName>
        <ecNumber evidence="4">3.4.21.107</ecNumber>
    </submittedName>
</protein>
<dbReference type="OrthoDB" id="268129at2"/>
<dbReference type="AlphaFoldDB" id="A0A5C5VBX9"/>
<comment type="similarity">
    <text evidence="1">Belongs to the peptidase S1C family.</text>
</comment>
<comment type="caution">
    <text evidence="4">The sequence shown here is derived from an EMBL/GenBank/DDBJ whole genome shotgun (WGS) entry which is preliminary data.</text>
</comment>
<dbReference type="Pfam" id="PF13180">
    <property type="entry name" value="PDZ_2"/>
    <property type="match status" value="1"/>
</dbReference>
<keyword evidence="4" id="KW-0378">Hydrolase</keyword>
<evidence type="ECO:0000256" key="1">
    <source>
        <dbReference type="ARBA" id="ARBA00010541"/>
    </source>
</evidence>
<dbReference type="EMBL" id="SIHJ01000001">
    <property type="protein sequence ID" value="TWT36144.1"/>
    <property type="molecule type" value="Genomic_DNA"/>
</dbReference>
<evidence type="ECO:0000259" key="3">
    <source>
        <dbReference type="PROSITE" id="PS50106"/>
    </source>
</evidence>
<gene>
    <name evidence="4" type="primary">mucD_2</name>
    <name evidence="4" type="ORF">KOR34_10430</name>
</gene>
<feature type="chain" id="PRO_5022975975" evidence="2">
    <location>
        <begin position="25"/>
        <end position="368"/>
    </location>
</feature>
<dbReference type="PROSITE" id="PS50106">
    <property type="entry name" value="PDZ"/>
    <property type="match status" value="1"/>
</dbReference>
<dbReference type="InterPro" id="IPR036034">
    <property type="entry name" value="PDZ_sf"/>
</dbReference>
<dbReference type="Pfam" id="PF13365">
    <property type="entry name" value="Trypsin_2"/>
    <property type="match status" value="1"/>
</dbReference>
<keyword evidence="2" id="KW-0732">Signal</keyword>
<accession>A0A5C5VBX9</accession>
<dbReference type="GO" id="GO:0008233">
    <property type="term" value="F:peptidase activity"/>
    <property type="evidence" value="ECO:0007669"/>
    <property type="project" value="UniProtKB-KW"/>
</dbReference>
<dbReference type="GO" id="GO:0006508">
    <property type="term" value="P:proteolysis"/>
    <property type="evidence" value="ECO:0007669"/>
    <property type="project" value="UniProtKB-KW"/>
</dbReference>